<feature type="non-terminal residue" evidence="2">
    <location>
        <position position="58"/>
    </location>
</feature>
<feature type="non-terminal residue" evidence="2">
    <location>
        <position position="1"/>
    </location>
</feature>
<accession>A0ABN9UGJ3</accession>
<sequence>HHGRLRACRRHGDPTTRDAALGQPAPARPGAEGFRPGRHHCWLPRRLRGKGGEDGRRD</sequence>
<dbReference type="Proteomes" id="UP001189429">
    <property type="component" value="Unassembled WGS sequence"/>
</dbReference>
<dbReference type="EMBL" id="CAUYUJ010015769">
    <property type="protein sequence ID" value="CAK0857921.1"/>
    <property type="molecule type" value="Genomic_DNA"/>
</dbReference>
<name>A0ABN9UGJ3_9DINO</name>
<evidence type="ECO:0000313" key="3">
    <source>
        <dbReference type="Proteomes" id="UP001189429"/>
    </source>
</evidence>
<comment type="caution">
    <text evidence="2">The sequence shown here is derived from an EMBL/GenBank/DDBJ whole genome shotgun (WGS) entry which is preliminary data.</text>
</comment>
<protein>
    <submittedName>
        <fullName evidence="2">Uncharacterized protein</fullName>
    </submittedName>
</protein>
<gene>
    <name evidence="2" type="ORF">PCOR1329_LOCUS47859</name>
</gene>
<reference evidence="2" key="1">
    <citation type="submission" date="2023-10" db="EMBL/GenBank/DDBJ databases">
        <authorList>
            <person name="Chen Y."/>
            <person name="Shah S."/>
            <person name="Dougan E. K."/>
            <person name="Thang M."/>
            <person name="Chan C."/>
        </authorList>
    </citation>
    <scope>NUCLEOTIDE SEQUENCE [LARGE SCALE GENOMIC DNA]</scope>
</reference>
<keyword evidence="3" id="KW-1185">Reference proteome</keyword>
<evidence type="ECO:0000256" key="1">
    <source>
        <dbReference type="SAM" id="MobiDB-lite"/>
    </source>
</evidence>
<feature type="compositionally biased region" description="Basic residues" evidence="1">
    <location>
        <begin position="36"/>
        <end position="49"/>
    </location>
</feature>
<organism evidence="2 3">
    <name type="scientific">Prorocentrum cordatum</name>
    <dbReference type="NCBI Taxonomy" id="2364126"/>
    <lineage>
        <taxon>Eukaryota</taxon>
        <taxon>Sar</taxon>
        <taxon>Alveolata</taxon>
        <taxon>Dinophyceae</taxon>
        <taxon>Prorocentrales</taxon>
        <taxon>Prorocentraceae</taxon>
        <taxon>Prorocentrum</taxon>
    </lineage>
</organism>
<feature type="region of interest" description="Disordered" evidence="1">
    <location>
        <begin position="1"/>
        <end position="58"/>
    </location>
</feature>
<proteinExistence type="predicted"/>
<evidence type="ECO:0000313" key="2">
    <source>
        <dbReference type="EMBL" id="CAK0857921.1"/>
    </source>
</evidence>